<name>A0A2S3ZM26_9MICO</name>
<organism evidence="6 7">
    <name type="scientific">Cryobacterium zongtaii</name>
    <dbReference type="NCBI Taxonomy" id="1259217"/>
    <lineage>
        <taxon>Bacteria</taxon>
        <taxon>Bacillati</taxon>
        <taxon>Actinomycetota</taxon>
        <taxon>Actinomycetes</taxon>
        <taxon>Micrococcales</taxon>
        <taxon>Microbacteriaceae</taxon>
        <taxon>Cryobacterium</taxon>
    </lineage>
</organism>
<evidence type="ECO:0000256" key="3">
    <source>
        <dbReference type="ARBA" id="ARBA00022676"/>
    </source>
</evidence>
<dbReference type="GO" id="GO:0016757">
    <property type="term" value="F:glycosyltransferase activity"/>
    <property type="evidence" value="ECO:0007669"/>
    <property type="project" value="UniProtKB-KW"/>
</dbReference>
<evidence type="ECO:0000256" key="1">
    <source>
        <dbReference type="ARBA" id="ARBA00004776"/>
    </source>
</evidence>
<protein>
    <submittedName>
        <fullName evidence="6">Glycosyltransferase family 2 protein</fullName>
    </submittedName>
</protein>
<evidence type="ECO:0000313" key="6">
    <source>
        <dbReference type="EMBL" id="POH69726.1"/>
    </source>
</evidence>
<keyword evidence="4 6" id="KW-0808">Transferase</keyword>
<dbReference type="SUPFAM" id="SSF53448">
    <property type="entry name" value="Nucleotide-diphospho-sugar transferases"/>
    <property type="match status" value="1"/>
</dbReference>
<feature type="domain" description="Glycosyltransferase 2-like" evidence="5">
    <location>
        <begin position="74"/>
        <end position="185"/>
    </location>
</feature>
<dbReference type="PANTHER" id="PTHR43179:SF12">
    <property type="entry name" value="GALACTOFURANOSYLTRANSFERASE GLFT2"/>
    <property type="match status" value="1"/>
</dbReference>
<dbReference type="Pfam" id="PF00535">
    <property type="entry name" value="Glycos_transf_2"/>
    <property type="match status" value="1"/>
</dbReference>
<dbReference type="Proteomes" id="UP000237104">
    <property type="component" value="Unassembled WGS sequence"/>
</dbReference>
<dbReference type="Gene3D" id="3.90.550.10">
    <property type="entry name" value="Spore Coat Polysaccharide Biosynthesis Protein SpsA, Chain A"/>
    <property type="match status" value="1"/>
</dbReference>
<sequence>MAALFCCATVLLRILRPVHYGVEISCTHPKPHARCSSTGKWFWLWPERKHAGPKPCAPIYAEELFLIASTITSSVIILAWQDHEMTASCLASLGTQAQLIVVDNGSDEDYARQLVLECTKYGAEYIRAPHNLGFAGGMNLGLNAARGDVVVFSNNDIVASPEALTALAGACFEPGVGAVFPEILDGDGVPSTACGRFLTLGRAIAHALGLTLLANSKHRLESDVADAEWFSGPFVAMRRQLAISIGGMPSQSFMYSEDYRLCAAIRGIGLWPHLLRGTKVRHLDDASALKVWTSHEVAGLQTRELVVAAADQQRTRARGTVLAAAFVFGTWWRYRIRPSPLRLSILESACEGFSKFRRPALSQKS</sequence>
<dbReference type="EMBL" id="PPXF01000019">
    <property type="protein sequence ID" value="POH69726.1"/>
    <property type="molecule type" value="Genomic_DNA"/>
</dbReference>
<evidence type="ECO:0000313" key="7">
    <source>
        <dbReference type="Proteomes" id="UP000237104"/>
    </source>
</evidence>
<dbReference type="InterPro" id="IPR029044">
    <property type="entry name" value="Nucleotide-diphossugar_trans"/>
</dbReference>
<comment type="pathway">
    <text evidence="1">Cell wall biogenesis; cell wall polysaccharide biosynthesis.</text>
</comment>
<evidence type="ECO:0000256" key="4">
    <source>
        <dbReference type="ARBA" id="ARBA00022679"/>
    </source>
</evidence>
<proteinExistence type="inferred from homology"/>
<comment type="caution">
    <text evidence="6">The sequence shown here is derived from an EMBL/GenBank/DDBJ whole genome shotgun (WGS) entry which is preliminary data.</text>
</comment>
<evidence type="ECO:0000259" key="5">
    <source>
        <dbReference type="Pfam" id="PF00535"/>
    </source>
</evidence>
<dbReference type="AlphaFoldDB" id="A0A2S3ZM26"/>
<accession>A0A2S3ZM26</accession>
<dbReference type="OrthoDB" id="9771846at2"/>
<comment type="similarity">
    <text evidence="2">Belongs to the glycosyltransferase 2 family.</text>
</comment>
<keyword evidence="3" id="KW-0328">Glycosyltransferase</keyword>
<evidence type="ECO:0000256" key="2">
    <source>
        <dbReference type="ARBA" id="ARBA00006739"/>
    </source>
</evidence>
<dbReference type="PANTHER" id="PTHR43179">
    <property type="entry name" value="RHAMNOSYLTRANSFERASE WBBL"/>
    <property type="match status" value="1"/>
</dbReference>
<gene>
    <name evidence="6" type="ORF">C3B59_05115</name>
</gene>
<reference evidence="6 7" key="1">
    <citation type="submission" date="2018-01" db="EMBL/GenBank/DDBJ databases">
        <title>Cryobacterium sp. nov., from glaciers in China.</title>
        <authorList>
            <person name="Liu Q."/>
            <person name="Xin Y.-H."/>
        </authorList>
    </citation>
    <scope>NUCLEOTIDE SEQUENCE [LARGE SCALE GENOMIC DNA]</scope>
    <source>
        <strain evidence="6 7">TMB1-8</strain>
    </source>
</reference>
<dbReference type="InterPro" id="IPR001173">
    <property type="entry name" value="Glyco_trans_2-like"/>
</dbReference>